<dbReference type="Proteomes" id="UP001244011">
    <property type="component" value="Unassembled WGS sequence"/>
</dbReference>
<dbReference type="PIRSF" id="PIRSF022950">
    <property type="entry name" value="PPase_methylesterase_euk"/>
    <property type="match status" value="1"/>
</dbReference>
<dbReference type="GO" id="GO:0051723">
    <property type="term" value="F:protein methylesterase activity"/>
    <property type="evidence" value="ECO:0007669"/>
    <property type="project" value="UniProtKB-EC"/>
</dbReference>
<comment type="catalytic activity">
    <reaction evidence="6">
        <text>[phosphatase 2A protein]-C-terminal L-leucine methyl ester + H2O = [phosphatase 2A protein]-C-terminal L-leucine + methanol + H(+)</text>
        <dbReference type="Rhea" id="RHEA:48548"/>
        <dbReference type="Rhea" id="RHEA-COMP:12134"/>
        <dbReference type="Rhea" id="RHEA-COMP:12135"/>
        <dbReference type="ChEBI" id="CHEBI:15377"/>
        <dbReference type="ChEBI" id="CHEBI:15378"/>
        <dbReference type="ChEBI" id="CHEBI:17790"/>
        <dbReference type="ChEBI" id="CHEBI:90516"/>
        <dbReference type="ChEBI" id="CHEBI:90517"/>
        <dbReference type="EC" id="3.1.1.89"/>
    </reaction>
</comment>
<evidence type="ECO:0000259" key="10">
    <source>
        <dbReference type="Pfam" id="PF12697"/>
    </source>
</evidence>
<dbReference type="InterPro" id="IPR029058">
    <property type="entry name" value="AB_hydrolase_fold"/>
</dbReference>
<feature type="domain" description="AB hydrolase-1" evidence="10">
    <location>
        <begin position="117"/>
        <end position="410"/>
    </location>
</feature>
<dbReference type="PANTHER" id="PTHR14189:SF0">
    <property type="entry name" value="PROTEIN PHOSPHATASE METHYLESTERASE 1"/>
    <property type="match status" value="1"/>
</dbReference>
<dbReference type="RefSeq" id="XP_060284625.1">
    <property type="nucleotide sequence ID" value="XM_060427572.1"/>
</dbReference>
<protein>
    <recommendedName>
        <fullName evidence="2 7">Protein phosphatase methylesterase 1</fullName>
        <shortName evidence="7">PME-1</shortName>
        <ecNumber evidence="7">3.1.1.-</ecNumber>
    </recommendedName>
</protein>
<keyword evidence="12" id="KW-1185">Reference proteome</keyword>
<evidence type="ECO:0000256" key="3">
    <source>
        <dbReference type="ARBA" id="ARBA00022487"/>
    </source>
</evidence>
<gene>
    <name evidence="11" type="ORF">QBC33DRAFT_534877</name>
</gene>
<evidence type="ECO:0000313" key="11">
    <source>
        <dbReference type="EMBL" id="KAK1768412.1"/>
    </source>
</evidence>
<name>A0AAJ0C498_9PEZI</name>
<dbReference type="InterPro" id="IPR000073">
    <property type="entry name" value="AB_hydrolase_1"/>
</dbReference>
<dbReference type="AlphaFoldDB" id="A0AAJ0C498"/>
<evidence type="ECO:0000256" key="4">
    <source>
        <dbReference type="ARBA" id="ARBA00022801"/>
    </source>
</evidence>
<dbReference type="Gene3D" id="3.40.50.1820">
    <property type="entry name" value="alpha/beta hydrolase"/>
    <property type="match status" value="1"/>
</dbReference>
<dbReference type="SUPFAM" id="SSF53474">
    <property type="entry name" value="alpha/beta-Hydrolases"/>
    <property type="match status" value="1"/>
</dbReference>
<dbReference type="EC" id="3.1.1.-" evidence="7"/>
<dbReference type="InterPro" id="IPR016812">
    <property type="entry name" value="PPase_methylesterase_euk"/>
</dbReference>
<feature type="compositionally biased region" description="Basic and acidic residues" evidence="9">
    <location>
        <begin position="1"/>
        <end position="10"/>
    </location>
</feature>
<keyword evidence="4 7" id="KW-0378">Hydrolase</keyword>
<feature type="compositionally biased region" description="Acidic residues" evidence="9">
    <location>
        <begin position="24"/>
        <end position="42"/>
    </location>
</feature>
<feature type="active site" evidence="8">
    <location>
        <position position="200"/>
    </location>
</feature>
<proteinExistence type="inferred from homology"/>
<accession>A0AAJ0C498</accession>
<feature type="compositionally biased region" description="Acidic residues" evidence="9">
    <location>
        <begin position="296"/>
        <end position="313"/>
    </location>
</feature>
<evidence type="ECO:0000256" key="2">
    <source>
        <dbReference type="ARBA" id="ARBA00020672"/>
    </source>
</evidence>
<evidence type="ECO:0000256" key="9">
    <source>
        <dbReference type="SAM" id="MobiDB-lite"/>
    </source>
</evidence>
<feature type="region of interest" description="Disordered" evidence="9">
    <location>
        <begin position="1"/>
        <end position="74"/>
    </location>
</feature>
<dbReference type="EMBL" id="MU839005">
    <property type="protein sequence ID" value="KAK1768412.1"/>
    <property type="molecule type" value="Genomic_DNA"/>
</dbReference>
<evidence type="ECO:0000256" key="6">
    <source>
        <dbReference type="ARBA" id="ARBA00049203"/>
    </source>
</evidence>
<comment type="similarity">
    <text evidence="1 7">Belongs to the AB hydrolase superfamily.</text>
</comment>
<evidence type="ECO:0000256" key="7">
    <source>
        <dbReference type="PIRNR" id="PIRNR022950"/>
    </source>
</evidence>
<evidence type="ECO:0000313" key="12">
    <source>
        <dbReference type="Proteomes" id="UP001244011"/>
    </source>
</evidence>
<evidence type="ECO:0000256" key="1">
    <source>
        <dbReference type="ARBA" id="ARBA00008645"/>
    </source>
</evidence>
<sequence>MTDLRRELAKAKLNAMPELSESDRDGETDDIPELPEFPDDDSSSASSASSTGTIIPSPSRNLFARPQGAPRGRTLQQIPWTTYFERELFLDARDDASGAPITYHAYLTSPVGKGPLFVMHHGAGSSGLSFAVLSAEIRKRLPNAGILSPDARGHGSTSATGDGVDLGLGTLSSDLLAVIRLTRTRMGWPAPPPVVLVGHSLGGAVVTEVASRWGAAAAGADGGEGGGGLLGYAVLDVVEGSAMDALQSMQSYLSGRPGSFASPEAAIEWHVRSRTIRNSVSARTSVPALLVREEVGSDDNESGEGEGEIEGEIGAEKKQQQQQQQRAERKPRRPWTWRTDLAATQPFWEGWFVGLSRKFLAARGGKLLLLAGTDRLDTELTIGQMQGKYALQVFPEAGHFIHEDLPEKTAVVLVDFYRRNDRSALVLPPKVSELLAQGKKV</sequence>
<comment type="function">
    <text evidence="5">Demethylates proteins that have been reversibly carboxymethylated. Demethylates the phosphatase PP2A catalytic subunit.</text>
</comment>
<dbReference type="Pfam" id="PF12697">
    <property type="entry name" value="Abhydrolase_6"/>
    <property type="match status" value="1"/>
</dbReference>
<feature type="active site" evidence="8">
    <location>
        <position position="236"/>
    </location>
</feature>
<dbReference type="GeneID" id="85310759"/>
<evidence type="ECO:0000256" key="8">
    <source>
        <dbReference type="PIRSR" id="PIRSR022950-1"/>
    </source>
</evidence>
<evidence type="ECO:0000256" key="5">
    <source>
        <dbReference type="ARBA" id="ARBA00024741"/>
    </source>
</evidence>
<comment type="caution">
    <text evidence="11">The sequence shown here is derived from an EMBL/GenBank/DDBJ whole genome shotgun (WGS) entry which is preliminary data.</text>
</comment>
<organism evidence="11 12">
    <name type="scientific">Phialemonium atrogriseum</name>
    <dbReference type="NCBI Taxonomy" id="1093897"/>
    <lineage>
        <taxon>Eukaryota</taxon>
        <taxon>Fungi</taxon>
        <taxon>Dikarya</taxon>
        <taxon>Ascomycota</taxon>
        <taxon>Pezizomycotina</taxon>
        <taxon>Sordariomycetes</taxon>
        <taxon>Sordariomycetidae</taxon>
        <taxon>Cephalothecales</taxon>
        <taxon>Cephalothecaceae</taxon>
        <taxon>Phialemonium</taxon>
    </lineage>
</organism>
<feature type="active site" evidence="8">
    <location>
        <position position="399"/>
    </location>
</feature>
<keyword evidence="3 7" id="KW-0719">Serine esterase</keyword>
<feature type="compositionally biased region" description="Low complexity" evidence="9">
    <location>
        <begin position="43"/>
        <end position="59"/>
    </location>
</feature>
<feature type="region of interest" description="Disordered" evidence="9">
    <location>
        <begin position="291"/>
        <end position="335"/>
    </location>
</feature>
<dbReference type="PANTHER" id="PTHR14189">
    <property type="entry name" value="PROTEIN PHOSPHATASE METHYLESTERASE-1 RELATED"/>
    <property type="match status" value="1"/>
</dbReference>
<reference evidence="11" key="1">
    <citation type="submission" date="2023-06" db="EMBL/GenBank/DDBJ databases">
        <title>Genome-scale phylogeny and comparative genomics of the fungal order Sordariales.</title>
        <authorList>
            <consortium name="Lawrence Berkeley National Laboratory"/>
            <person name="Hensen N."/>
            <person name="Bonometti L."/>
            <person name="Westerberg I."/>
            <person name="Brannstrom I.O."/>
            <person name="Guillou S."/>
            <person name="Cros-Aarteil S."/>
            <person name="Calhoun S."/>
            <person name="Haridas S."/>
            <person name="Kuo A."/>
            <person name="Mondo S."/>
            <person name="Pangilinan J."/>
            <person name="Riley R."/>
            <person name="Labutti K."/>
            <person name="Andreopoulos B."/>
            <person name="Lipzen A."/>
            <person name="Chen C."/>
            <person name="Yanf M."/>
            <person name="Daum C."/>
            <person name="Ng V."/>
            <person name="Clum A."/>
            <person name="Steindorff A."/>
            <person name="Ohm R."/>
            <person name="Martin F."/>
            <person name="Silar P."/>
            <person name="Natvig D."/>
            <person name="Lalanne C."/>
            <person name="Gautier V."/>
            <person name="Ament-Velasquez S.L."/>
            <person name="Kruys A."/>
            <person name="Hutchinson M.I."/>
            <person name="Powell A.J."/>
            <person name="Barry K."/>
            <person name="Miller A.N."/>
            <person name="Grigoriev I.V."/>
            <person name="Debuchy R."/>
            <person name="Gladieux P."/>
            <person name="Thoren M.H."/>
            <person name="Johannesson H."/>
        </authorList>
    </citation>
    <scope>NUCLEOTIDE SEQUENCE</scope>
    <source>
        <strain evidence="11">8032-3</strain>
    </source>
</reference>